<dbReference type="Proteomes" id="UP001234989">
    <property type="component" value="Chromosome 7"/>
</dbReference>
<reference evidence="1" key="1">
    <citation type="submission" date="2023-08" db="EMBL/GenBank/DDBJ databases">
        <title>A de novo genome assembly of Solanum verrucosum Schlechtendal, a Mexican diploid species geographically isolated from the other diploid A-genome species in potato relatives.</title>
        <authorList>
            <person name="Hosaka K."/>
        </authorList>
    </citation>
    <scope>NUCLEOTIDE SEQUENCE</scope>
    <source>
        <tissue evidence="1">Young leaves</tissue>
    </source>
</reference>
<gene>
    <name evidence="1" type="ORF">MTR67_031547</name>
</gene>
<dbReference type="EMBL" id="CP133618">
    <property type="protein sequence ID" value="WMV38162.1"/>
    <property type="molecule type" value="Genomic_DNA"/>
</dbReference>
<dbReference type="AlphaFoldDB" id="A0AAF0ZF55"/>
<keyword evidence="2" id="KW-1185">Reference proteome</keyword>
<name>A0AAF0ZF55_SOLVR</name>
<sequence length="99" mass="10918">MGSVADIEDSRKELVRDVHRLARMSVLLVDSTKGHVVFQNGLESSFVANVKAKQGLDPTLVKLKEVVLKQSVESFSLGGDGVLHYQVRLCVPNVDDLRE</sequence>
<accession>A0AAF0ZF55</accession>
<organism evidence="1 2">
    <name type="scientific">Solanum verrucosum</name>
    <dbReference type="NCBI Taxonomy" id="315347"/>
    <lineage>
        <taxon>Eukaryota</taxon>
        <taxon>Viridiplantae</taxon>
        <taxon>Streptophyta</taxon>
        <taxon>Embryophyta</taxon>
        <taxon>Tracheophyta</taxon>
        <taxon>Spermatophyta</taxon>
        <taxon>Magnoliopsida</taxon>
        <taxon>eudicotyledons</taxon>
        <taxon>Gunneridae</taxon>
        <taxon>Pentapetalae</taxon>
        <taxon>asterids</taxon>
        <taxon>lamiids</taxon>
        <taxon>Solanales</taxon>
        <taxon>Solanaceae</taxon>
        <taxon>Solanoideae</taxon>
        <taxon>Solaneae</taxon>
        <taxon>Solanum</taxon>
    </lineage>
</organism>
<evidence type="ECO:0000313" key="1">
    <source>
        <dbReference type="EMBL" id="WMV38162.1"/>
    </source>
</evidence>
<protein>
    <submittedName>
        <fullName evidence="1">Uncharacterized protein</fullName>
    </submittedName>
</protein>
<proteinExistence type="predicted"/>
<evidence type="ECO:0000313" key="2">
    <source>
        <dbReference type="Proteomes" id="UP001234989"/>
    </source>
</evidence>